<gene>
    <name evidence="2" type="ORF">DP119_02765</name>
</gene>
<dbReference type="RefSeq" id="WP_112230616.1">
    <property type="nucleotide sequence ID" value="NZ_QLZQ01000001.1"/>
</dbReference>
<sequence>MDVNRKTAILTFVSGVAATLIVLPLLYALGVPSFEVILTGLFGEGNPWALAFAALLILLVLFSLRKSFKSSE</sequence>
<keyword evidence="1" id="KW-0812">Transmembrane</keyword>
<dbReference type="EMBL" id="QLZQ01000001">
    <property type="protein sequence ID" value="RAZ69597.1"/>
    <property type="molecule type" value="Genomic_DNA"/>
</dbReference>
<feature type="transmembrane region" description="Helical" evidence="1">
    <location>
        <begin position="47"/>
        <end position="64"/>
    </location>
</feature>
<dbReference type="OrthoDB" id="2974713at2"/>
<feature type="transmembrane region" description="Helical" evidence="1">
    <location>
        <begin position="7"/>
        <end position="27"/>
    </location>
</feature>
<dbReference type="Proteomes" id="UP000251869">
    <property type="component" value="Unassembled WGS sequence"/>
</dbReference>
<name>A0A365KAB8_9BACL</name>
<evidence type="ECO:0000313" key="3">
    <source>
        <dbReference type="Proteomes" id="UP000251869"/>
    </source>
</evidence>
<proteinExistence type="predicted"/>
<evidence type="ECO:0000313" key="2">
    <source>
        <dbReference type="EMBL" id="RAZ69597.1"/>
    </source>
</evidence>
<dbReference type="AlphaFoldDB" id="A0A365KAB8"/>
<evidence type="ECO:0000256" key="1">
    <source>
        <dbReference type="SAM" id="Phobius"/>
    </source>
</evidence>
<keyword evidence="3" id="KW-1185">Reference proteome</keyword>
<comment type="caution">
    <text evidence="2">The sequence shown here is derived from an EMBL/GenBank/DDBJ whole genome shotgun (WGS) entry which is preliminary data.</text>
</comment>
<keyword evidence="1" id="KW-1133">Transmembrane helix</keyword>
<keyword evidence="1" id="KW-0472">Membrane</keyword>
<organism evidence="2 3">
    <name type="scientific">Planococcus maitriensis</name>
    <dbReference type="NCBI Taxonomy" id="221799"/>
    <lineage>
        <taxon>Bacteria</taxon>
        <taxon>Bacillati</taxon>
        <taxon>Bacillota</taxon>
        <taxon>Bacilli</taxon>
        <taxon>Bacillales</taxon>
        <taxon>Caryophanaceae</taxon>
        <taxon>Planococcus</taxon>
    </lineage>
</organism>
<reference evidence="2 3" key="1">
    <citation type="submission" date="2018-06" db="EMBL/GenBank/DDBJ databases">
        <title>The draft genome sequences of strains SCU63 and S1.</title>
        <authorList>
            <person name="Gan L."/>
        </authorList>
    </citation>
    <scope>NUCLEOTIDE SEQUENCE [LARGE SCALE GENOMIC DNA]</scope>
    <source>
        <strain evidence="2 3">S1</strain>
    </source>
</reference>
<protein>
    <submittedName>
        <fullName evidence="2">Uncharacterized protein</fullName>
    </submittedName>
</protein>
<accession>A0A365KAB8</accession>